<feature type="compositionally biased region" description="Basic residues" evidence="1">
    <location>
        <begin position="42"/>
        <end position="51"/>
    </location>
</feature>
<organism evidence="2 3">
    <name type="scientific">Actinomadura yumaensis</name>
    <dbReference type="NCBI Taxonomy" id="111807"/>
    <lineage>
        <taxon>Bacteria</taxon>
        <taxon>Bacillati</taxon>
        <taxon>Actinomycetota</taxon>
        <taxon>Actinomycetes</taxon>
        <taxon>Streptosporangiales</taxon>
        <taxon>Thermomonosporaceae</taxon>
        <taxon>Actinomadura</taxon>
    </lineage>
</organism>
<sequence length="70" mass="7817">MTASNAGSRRDASQSRVIARVRRRSPNSRYTRCRGSSSSRRAISRPSRRRSSTSTADAWTSRFRTIAAAL</sequence>
<proteinExistence type="predicted"/>
<evidence type="ECO:0000313" key="3">
    <source>
        <dbReference type="Proteomes" id="UP001596380"/>
    </source>
</evidence>
<gene>
    <name evidence="2" type="ORF">ACFQKB_44895</name>
</gene>
<evidence type="ECO:0000313" key="2">
    <source>
        <dbReference type="EMBL" id="MFC6886969.1"/>
    </source>
</evidence>
<accession>A0ABW2CYQ2</accession>
<comment type="caution">
    <text evidence="2">The sequence shown here is derived from an EMBL/GenBank/DDBJ whole genome shotgun (WGS) entry which is preliminary data.</text>
</comment>
<dbReference type="Proteomes" id="UP001596380">
    <property type="component" value="Unassembled WGS sequence"/>
</dbReference>
<keyword evidence="3" id="KW-1185">Reference proteome</keyword>
<dbReference type="EMBL" id="JBHSXS010000064">
    <property type="protein sequence ID" value="MFC6886969.1"/>
    <property type="molecule type" value="Genomic_DNA"/>
</dbReference>
<protein>
    <submittedName>
        <fullName evidence="2">Uncharacterized protein</fullName>
    </submittedName>
</protein>
<feature type="compositionally biased region" description="Low complexity" evidence="1">
    <location>
        <begin position="28"/>
        <end position="41"/>
    </location>
</feature>
<name>A0ABW2CYQ2_9ACTN</name>
<feature type="region of interest" description="Disordered" evidence="1">
    <location>
        <begin position="1"/>
        <end position="56"/>
    </location>
</feature>
<evidence type="ECO:0000256" key="1">
    <source>
        <dbReference type="SAM" id="MobiDB-lite"/>
    </source>
</evidence>
<dbReference type="RefSeq" id="WP_175250991.1">
    <property type="nucleotide sequence ID" value="NZ_JBHSXE010000001.1"/>
</dbReference>
<reference evidence="3" key="1">
    <citation type="journal article" date="2019" name="Int. J. Syst. Evol. Microbiol.">
        <title>The Global Catalogue of Microorganisms (GCM) 10K type strain sequencing project: providing services to taxonomists for standard genome sequencing and annotation.</title>
        <authorList>
            <consortium name="The Broad Institute Genomics Platform"/>
            <consortium name="The Broad Institute Genome Sequencing Center for Infectious Disease"/>
            <person name="Wu L."/>
            <person name="Ma J."/>
        </authorList>
    </citation>
    <scope>NUCLEOTIDE SEQUENCE [LARGE SCALE GENOMIC DNA]</scope>
    <source>
        <strain evidence="3">JCM 3369</strain>
    </source>
</reference>